<dbReference type="EMBL" id="BARS01049545">
    <property type="protein sequence ID" value="GAG34165.1"/>
    <property type="molecule type" value="Genomic_DNA"/>
</dbReference>
<gene>
    <name evidence="1" type="ORF">S01H1_74098</name>
</gene>
<proteinExistence type="predicted"/>
<accession>X0WU39</accession>
<dbReference type="AlphaFoldDB" id="X0WU39"/>
<evidence type="ECO:0000313" key="1">
    <source>
        <dbReference type="EMBL" id="GAG34165.1"/>
    </source>
</evidence>
<reference evidence="1" key="1">
    <citation type="journal article" date="2014" name="Front. Microbiol.">
        <title>High frequency of phylogenetically diverse reductive dehalogenase-homologous genes in deep subseafloor sedimentary metagenomes.</title>
        <authorList>
            <person name="Kawai M."/>
            <person name="Futagami T."/>
            <person name="Toyoda A."/>
            <person name="Takaki Y."/>
            <person name="Nishi S."/>
            <person name="Hori S."/>
            <person name="Arai W."/>
            <person name="Tsubouchi T."/>
            <person name="Morono Y."/>
            <person name="Uchiyama I."/>
            <person name="Ito T."/>
            <person name="Fujiyama A."/>
            <person name="Inagaki F."/>
            <person name="Takami H."/>
        </authorList>
    </citation>
    <scope>NUCLEOTIDE SEQUENCE</scope>
    <source>
        <strain evidence="1">Expedition CK06-06</strain>
    </source>
</reference>
<name>X0WU39_9ZZZZ</name>
<sequence>MIFNRCPGQNLSRKKIEDAVSERPCPYCRYPIEFFFDDVSRKCPKCGKRIEKDKDMLEKDFGCAIWCDAAEDCLGPATYAKIKKNK</sequence>
<comment type="caution">
    <text evidence="1">The sequence shown here is derived from an EMBL/GenBank/DDBJ whole genome shotgun (WGS) entry which is preliminary data.</text>
</comment>
<organism evidence="1">
    <name type="scientific">marine sediment metagenome</name>
    <dbReference type="NCBI Taxonomy" id="412755"/>
    <lineage>
        <taxon>unclassified sequences</taxon>
        <taxon>metagenomes</taxon>
        <taxon>ecological metagenomes</taxon>
    </lineage>
</organism>
<evidence type="ECO:0008006" key="2">
    <source>
        <dbReference type="Google" id="ProtNLM"/>
    </source>
</evidence>
<protein>
    <recommendedName>
        <fullName evidence="2">Phosphohydrolase</fullName>
    </recommendedName>
</protein>